<sequence>MDLDVGAASGAEVRAVAAEAWGAYQRGVDVVVNNAGFIVSGRIEELMQEGMEASFMTSFHGPLNITRAFLPQSRRSRTETLVYIKKQKRTKRLKRGSFKALPRPLSKELAILAPGLKVKIVEPGYFRTKVNNKIAGVPPRIPDFEGFNGAAKARAEMIQGTEPGDPDKAAKRIAGGREVPLRIIFGSDRWERIRDKCEICQGMRVREDVARSTDL</sequence>
<protein>
    <recommendedName>
        <fullName evidence="5">Short chain dehydrogenase</fullName>
    </recommendedName>
</protein>
<dbReference type="OrthoDB" id="1274115at2759"/>
<dbReference type="EMBL" id="MJBS01000139">
    <property type="protein sequence ID" value="OHE92710.1"/>
    <property type="molecule type" value="Genomic_DNA"/>
</dbReference>
<dbReference type="PANTHER" id="PTHR43976">
    <property type="entry name" value="SHORT CHAIN DEHYDROGENASE"/>
    <property type="match status" value="1"/>
</dbReference>
<name>A0A1G4AU65_9PEZI</name>
<dbReference type="InterPro" id="IPR002347">
    <property type="entry name" value="SDR_fam"/>
</dbReference>
<comment type="similarity">
    <text evidence="1">Belongs to the short-chain dehydrogenases/reductases (SDR) family.</text>
</comment>
<dbReference type="GeneID" id="34565123"/>
<dbReference type="PRINTS" id="PR00081">
    <property type="entry name" value="GDHRDH"/>
</dbReference>
<gene>
    <name evidence="3" type="ORF">CORC01_11991</name>
</gene>
<dbReference type="AlphaFoldDB" id="A0A1G4AU65"/>
<evidence type="ECO:0000256" key="1">
    <source>
        <dbReference type="ARBA" id="ARBA00006484"/>
    </source>
</evidence>
<organism evidence="3 4">
    <name type="scientific">Colletotrichum orchidophilum</name>
    <dbReference type="NCBI Taxonomy" id="1209926"/>
    <lineage>
        <taxon>Eukaryota</taxon>
        <taxon>Fungi</taxon>
        <taxon>Dikarya</taxon>
        <taxon>Ascomycota</taxon>
        <taxon>Pezizomycotina</taxon>
        <taxon>Sordariomycetes</taxon>
        <taxon>Hypocreomycetidae</taxon>
        <taxon>Glomerellales</taxon>
        <taxon>Glomerellaceae</taxon>
        <taxon>Colletotrichum</taxon>
    </lineage>
</organism>
<dbReference type="InterPro" id="IPR051911">
    <property type="entry name" value="SDR_oxidoreductase"/>
</dbReference>
<comment type="caution">
    <text evidence="3">The sequence shown here is derived from an EMBL/GenBank/DDBJ whole genome shotgun (WGS) entry which is preliminary data.</text>
</comment>
<dbReference type="Pfam" id="PF00106">
    <property type="entry name" value="adh_short"/>
    <property type="match status" value="1"/>
</dbReference>
<evidence type="ECO:0008006" key="5">
    <source>
        <dbReference type="Google" id="ProtNLM"/>
    </source>
</evidence>
<dbReference type="Proteomes" id="UP000176998">
    <property type="component" value="Unassembled WGS sequence"/>
</dbReference>
<evidence type="ECO:0000313" key="4">
    <source>
        <dbReference type="Proteomes" id="UP000176998"/>
    </source>
</evidence>
<evidence type="ECO:0000256" key="2">
    <source>
        <dbReference type="ARBA" id="ARBA00023002"/>
    </source>
</evidence>
<dbReference type="PANTHER" id="PTHR43976:SF16">
    <property type="entry name" value="SHORT-CHAIN DEHYDROGENASE_REDUCTASE FAMILY PROTEIN"/>
    <property type="match status" value="1"/>
</dbReference>
<dbReference type="GO" id="GO:0016491">
    <property type="term" value="F:oxidoreductase activity"/>
    <property type="evidence" value="ECO:0007669"/>
    <property type="project" value="UniProtKB-KW"/>
</dbReference>
<dbReference type="InterPro" id="IPR036291">
    <property type="entry name" value="NAD(P)-bd_dom_sf"/>
</dbReference>
<reference evidence="3 4" key="1">
    <citation type="submission" date="2016-09" db="EMBL/GenBank/DDBJ databases">
        <authorList>
            <person name="Capua I."/>
            <person name="De Benedictis P."/>
            <person name="Joannis T."/>
            <person name="Lombin L.H."/>
            <person name="Cattoli G."/>
        </authorList>
    </citation>
    <scope>NUCLEOTIDE SEQUENCE [LARGE SCALE GENOMIC DNA]</scope>
    <source>
        <strain evidence="3 4">IMI 309357</strain>
    </source>
</reference>
<evidence type="ECO:0000313" key="3">
    <source>
        <dbReference type="EMBL" id="OHE92710.1"/>
    </source>
</evidence>
<dbReference type="SUPFAM" id="SSF51735">
    <property type="entry name" value="NAD(P)-binding Rossmann-fold domains"/>
    <property type="match status" value="1"/>
</dbReference>
<accession>A0A1G4AU65</accession>
<keyword evidence="4" id="KW-1185">Reference proteome</keyword>
<dbReference type="STRING" id="1209926.A0A1G4AU65"/>
<proteinExistence type="inferred from homology"/>
<keyword evidence="2" id="KW-0560">Oxidoreductase</keyword>
<dbReference type="Gene3D" id="3.40.50.720">
    <property type="entry name" value="NAD(P)-binding Rossmann-like Domain"/>
    <property type="match status" value="1"/>
</dbReference>
<dbReference type="RefSeq" id="XP_022469878.1">
    <property type="nucleotide sequence ID" value="XM_022623613.1"/>
</dbReference>